<dbReference type="SMART" id="SM00702">
    <property type="entry name" value="P4Hc"/>
    <property type="match status" value="1"/>
</dbReference>
<dbReference type="Gene3D" id="2.60.120.620">
    <property type="entry name" value="q2cbj1_9rhob like domain"/>
    <property type="match status" value="1"/>
</dbReference>
<keyword evidence="2" id="KW-0479">Metal-binding</keyword>
<evidence type="ECO:0000256" key="6">
    <source>
        <dbReference type="ARBA" id="ARBA00023002"/>
    </source>
</evidence>
<sequence>MSEPAPGIFTFEIFQPHFCELLLSEVENFEKWVNTTKFQVIRPSILNKFGVVLDDFGLQTMLDKLMKGFICPLSKALFAEIGGSTLDFHHGFVVEYGTDKDTDLGFHVDDSEVTLNVCLGKQFSGGELYFRGMRCDKHINTKSHPKESFDYFHTPGRAVLHHGRHRHGARATTSGHRVNLILWCRREMVKFKKDCSSWCAECFEEKRKKLLPLDWDETEEVPSRKEKEPAAPPTTGDKWKWGVRK</sequence>
<feature type="domain" description="Fe2OG dioxygenase" evidence="9">
    <location>
        <begin position="87"/>
        <end position="186"/>
    </location>
</feature>
<keyword evidence="11" id="KW-1185">Reference proteome</keyword>
<dbReference type="Gramene" id="rna-AYBTSS11_LOCUS7615">
    <property type="protein sequence ID" value="CAJ1936703.1"/>
    <property type="gene ID" value="gene-AYBTSS11_LOCUS7615"/>
</dbReference>
<dbReference type="AlphaFoldDB" id="A0AA86RZR7"/>
<evidence type="ECO:0000256" key="3">
    <source>
        <dbReference type="ARBA" id="ARBA00022729"/>
    </source>
</evidence>
<dbReference type="GO" id="GO:0016705">
    <property type="term" value="F:oxidoreductase activity, acting on paired donors, with incorporation or reduction of molecular oxygen"/>
    <property type="evidence" value="ECO:0007669"/>
    <property type="project" value="InterPro"/>
</dbReference>
<dbReference type="Pfam" id="PF03171">
    <property type="entry name" value="2OG-FeII_Oxy"/>
    <property type="match status" value="1"/>
</dbReference>
<evidence type="ECO:0000313" key="11">
    <source>
        <dbReference type="Proteomes" id="UP001189624"/>
    </source>
</evidence>
<dbReference type="Proteomes" id="UP001189624">
    <property type="component" value="Chromosome 3"/>
</dbReference>
<feature type="region of interest" description="Disordered" evidence="8">
    <location>
        <begin position="217"/>
        <end position="245"/>
    </location>
</feature>
<dbReference type="GO" id="GO:0031418">
    <property type="term" value="F:L-ascorbic acid binding"/>
    <property type="evidence" value="ECO:0007669"/>
    <property type="project" value="UniProtKB-KW"/>
</dbReference>
<dbReference type="PANTHER" id="PTHR24014">
    <property type="entry name" value="2-OXOGLUTARATE AND IRON-DEPENDENT OXYGENASE DOMAIN-CONTAINING PROTEIN 2"/>
    <property type="match status" value="1"/>
</dbReference>
<dbReference type="GO" id="GO:0005506">
    <property type="term" value="F:iron ion binding"/>
    <property type="evidence" value="ECO:0007669"/>
    <property type="project" value="InterPro"/>
</dbReference>
<evidence type="ECO:0000259" key="9">
    <source>
        <dbReference type="PROSITE" id="PS51471"/>
    </source>
</evidence>
<dbReference type="GO" id="GO:0051213">
    <property type="term" value="F:dioxygenase activity"/>
    <property type="evidence" value="ECO:0007669"/>
    <property type="project" value="UniProtKB-KW"/>
</dbReference>
<evidence type="ECO:0000256" key="5">
    <source>
        <dbReference type="ARBA" id="ARBA00022964"/>
    </source>
</evidence>
<evidence type="ECO:0000313" key="10">
    <source>
        <dbReference type="EMBL" id="CAJ1936703.1"/>
    </source>
</evidence>
<keyword evidence="6" id="KW-0560">Oxidoreductase</keyword>
<evidence type="ECO:0000256" key="7">
    <source>
        <dbReference type="ARBA" id="ARBA00023004"/>
    </source>
</evidence>
<evidence type="ECO:0000256" key="1">
    <source>
        <dbReference type="ARBA" id="ARBA00001961"/>
    </source>
</evidence>
<keyword evidence="4" id="KW-0847">Vitamin C</keyword>
<keyword evidence="5" id="KW-0223">Dioxygenase</keyword>
<comment type="cofactor">
    <cofactor evidence="1">
        <name>L-ascorbate</name>
        <dbReference type="ChEBI" id="CHEBI:38290"/>
    </cofactor>
</comment>
<dbReference type="InterPro" id="IPR005123">
    <property type="entry name" value="Oxoglu/Fe-dep_dioxygenase_dom"/>
</dbReference>
<dbReference type="PROSITE" id="PS51471">
    <property type="entry name" value="FE2OG_OXY"/>
    <property type="match status" value="1"/>
</dbReference>
<protein>
    <recommendedName>
        <fullName evidence="9">Fe2OG dioxygenase domain-containing protein</fullName>
    </recommendedName>
</protein>
<reference evidence="10" key="1">
    <citation type="submission" date="2023-10" db="EMBL/GenBank/DDBJ databases">
        <authorList>
            <person name="Domelevo Entfellner J.-B."/>
        </authorList>
    </citation>
    <scope>NUCLEOTIDE SEQUENCE</scope>
</reference>
<gene>
    <name evidence="10" type="ORF">AYBTSS11_LOCUS7615</name>
</gene>
<dbReference type="EMBL" id="OY731400">
    <property type="protein sequence ID" value="CAJ1936703.1"/>
    <property type="molecule type" value="Genomic_DNA"/>
</dbReference>
<keyword evidence="3" id="KW-0732">Signal</keyword>
<keyword evidence="7" id="KW-0408">Iron</keyword>
<evidence type="ECO:0000256" key="4">
    <source>
        <dbReference type="ARBA" id="ARBA00022896"/>
    </source>
</evidence>
<dbReference type="SUPFAM" id="SSF51197">
    <property type="entry name" value="Clavaminate synthase-like"/>
    <property type="match status" value="1"/>
</dbReference>
<dbReference type="InterPro" id="IPR044861">
    <property type="entry name" value="IPNS-like_FE2OG_OXY"/>
</dbReference>
<accession>A0AA86RZR7</accession>
<proteinExistence type="predicted"/>
<evidence type="ECO:0000256" key="2">
    <source>
        <dbReference type="ARBA" id="ARBA00022723"/>
    </source>
</evidence>
<dbReference type="Pfam" id="PF25238">
    <property type="entry name" value="OGFOD2-like"/>
    <property type="match status" value="1"/>
</dbReference>
<dbReference type="PANTHER" id="PTHR24014:SF4">
    <property type="entry name" value="2-OXOGLUTARATE AND IRON-DEPENDENT OXYGENASE DOMAIN-CONTAINING PROTEIN 2"/>
    <property type="match status" value="1"/>
</dbReference>
<dbReference type="InterPro" id="IPR006620">
    <property type="entry name" value="Pro_4_hyd_alph"/>
</dbReference>
<evidence type="ECO:0000256" key="8">
    <source>
        <dbReference type="SAM" id="MobiDB-lite"/>
    </source>
</evidence>
<organism evidence="10 11">
    <name type="scientific">Sphenostylis stenocarpa</name>
    <dbReference type="NCBI Taxonomy" id="92480"/>
    <lineage>
        <taxon>Eukaryota</taxon>
        <taxon>Viridiplantae</taxon>
        <taxon>Streptophyta</taxon>
        <taxon>Embryophyta</taxon>
        <taxon>Tracheophyta</taxon>
        <taxon>Spermatophyta</taxon>
        <taxon>Magnoliopsida</taxon>
        <taxon>eudicotyledons</taxon>
        <taxon>Gunneridae</taxon>
        <taxon>Pentapetalae</taxon>
        <taxon>rosids</taxon>
        <taxon>fabids</taxon>
        <taxon>Fabales</taxon>
        <taxon>Fabaceae</taxon>
        <taxon>Papilionoideae</taxon>
        <taxon>50 kb inversion clade</taxon>
        <taxon>NPAAA clade</taxon>
        <taxon>indigoferoid/millettioid clade</taxon>
        <taxon>Phaseoleae</taxon>
        <taxon>Sphenostylis</taxon>
    </lineage>
</organism>
<name>A0AA86RZR7_9FABA</name>